<keyword evidence="8" id="KW-0862">Zinc</keyword>
<keyword evidence="3" id="KW-0808">Transferase</keyword>
<dbReference type="GO" id="GO:0008270">
    <property type="term" value="F:zinc ion binding"/>
    <property type="evidence" value="ECO:0007669"/>
    <property type="project" value="UniProtKB-KW"/>
</dbReference>
<keyword evidence="4" id="KW-0479">Metal-binding</keyword>
<dbReference type="OrthoDB" id="9977870at2759"/>
<dbReference type="InterPro" id="IPR044066">
    <property type="entry name" value="TRIAD_supradom"/>
</dbReference>
<evidence type="ECO:0000256" key="4">
    <source>
        <dbReference type="ARBA" id="ARBA00022723"/>
    </source>
</evidence>
<evidence type="ECO:0000256" key="2">
    <source>
        <dbReference type="ARBA" id="ARBA00012251"/>
    </source>
</evidence>
<evidence type="ECO:0000256" key="7">
    <source>
        <dbReference type="ARBA" id="ARBA00022786"/>
    </source>
</evidence>
<evidence type="ECO:0000256" key="3">
    <source>
        <dbReference type="ARBA" id="ARBA00022679"/>
    </source>
</evidence>
<dbReference type="SUPFAM" id="SSF57850">
    <property type="entry name" value="RING/U-box"/>
    <property type="match status" value="3"/>
</dbReference>
<reference evidence="10 11" key="1">
    <citation type="journal article" date="2012" name="Science">
        <title>The Paleozoic origin of enzymatic lignin decomposition reconstructed from 31 fungal genomes.</title>
        <authorList>
            <person name="Floudas D."/>
            <person name="Binder M."/>
            <person name="Riley R."/>
            <person name="Barry K."/>
            <person name="Blanchette R.A."/>
            <person name="Henrissat B."/>
            <person name="Martinez A.T."/>
            <person name="Otillar R."/>
            <person name="Spatafora J.W."/>
            <person name="Yadav J.S."/>
            <person name="Aerts A."/>
            <person name="Benoit I."/>
            <person name="Boyd A."/>
            <person name="Carlson A."/>
            <person name="Copeland A."/>
            <person name="Coutinho P.M."/>
            <person name="de Vries R.P."/>
            <person name="Ferreira P."/>
            <person name="Findley K."/>
            <person name="Foster B."/>
            <person name="Gaskell J."/>
            <person name="Glotzer D."/>
            <person name="Gorecki P."/>
            <person name="Heitman J."/>
            <person name="Hesse C."/>
            <person name="Hori C."/>
            <person name="Igarashi K."/>
            <person name="Jurgens J.A."/>
            <person name="Kallen N."/>
            <person name="Kersten P."/>
            <person name="Kohler A."/>
            <person name="Kuees U."/>
            <person name="Kumar T.K.A."/>
            <person name="Kuo A."/>
            <person name="LaButti K."/>
            <person name="Larrondo L.F."/>
            <person name="Lindquist E."/>
            <person name="Ling A."/>
            <person name="Lombard V."/>
            <person name="Lucas S."/>
            <person name="Lundell T."/>
            <person name="Martin R."/>
            <person name="McLaughlin D.J."/>
            <person name="Morgenstern I."/>
            <person name="Morin E."/>
            <person name="Murat C."/>
            <person name="Nagy L.G."/>
            <person name="Nolan M."/>
            <person name="Ohm R.A."/>
            <person name="Patyshakuliyeva A."/>
            <person name="Rokas A."/>
            <person name="Ruiz-Duenas F.J."/>
            <person name="Sabat G."/>
            <person name="Salamov A."/>
            <person name="Samejima M."/>
            <person name="Schmutz J."/>
            <person name="Slot J.C."/>
            <person name="St John F."/>
            <person name="Stenlid J."/>
            <person name="Sun H."/>
            <person name="Sun S."/>
            <person name="Syed K."/>
            <person name="Tsang A."/>
            <person name="Wiebenga A."/>
            <person name="Young D."/>
            <person name="Pisabarro A."/>
            <person name="Eastwood D.C."/>
            <person name="Martin F."/>
            <person name="Cullen D."/>
            <person name="Grigoriev I.V."/>
            <person name="Hibbett D.S."/>
        </authorList>
    </citation>
    <scope>NUCLEOTIDE SEQUENCE [LARGE SCALE GENOMIC DNA]</scope>
    <source>
        <strain evidence="10 11">MD-104</strain>
    </source>
</reference>
<dbReference type="GO" id="GO:0061630">
    <property type="term" value="F:ubiquitin protein ligase activity"/>
    <property type="evidence" value="ECO:0007669"/>
    <property type="project" value="UniProtKB-EC"/>
</dbReference>
<protein>
    <recommendedName>
        <fullName evidence="2">RBR-type E3 ubiquitin transferase</fullName>
        <ecNumber evidence="2">2.3.2.31</ecNumber>
    </recommendedName>
</protein>
<dbReference type="CDD" id="cd22582">
    <property type="entry name" value="BRcat_RBR_unk"/>
    <property type="match status" value="1"/>
</dbReference>
<keyword evidence="11" id="KW-1185">Reference proteome</keyword>
<dbReference type="Gene3D" id="1.20.120.1750">
    <property type="match status" value="1"/>
</dbReference>
<dbReference type="GO" id="GO:0016567">
    <property type="term" value="P:protein ubiquitination"/>
    <property type="evidence" value="ECO:0007669"/>
    <property type="project" value="InterPro"/>
</dbReference>
<accession>A0A2H3JTH3</accession>
<dbReference type="InterPro" id="IPR002867">
    <property type="entry name" value="IBR_dom"/>
</dbReference>
<comment type="catalytic activity">
    <reaction evidence="1">
        <text>[E2 ubiquitin-conjugating enzyme]-S-ubiquitinyl-L-cysteine + [acceptor protein]-L-lysine = [E2 ubiquitin-conjugating enzyme]-L-cysteine + [acceptor protein]-N(6)-ubiquitinyl-L-lysine.</text>
        <dbReference type="EC" id="2.3.2.31"/>
    </reaction>
</comment>
<dbReference type="PROSITE" id="PS51873">
    <property type="entry name" value="TRIAD"/>
    <property type="match status" value="1"/>
</dbReference>
<dbReference type="PANTHER" id="PTHR11685">
    <property type="entry name" value="RBR FAMILY RING FINGER AND IBR DOMAIN-CONTAINING"/>
    <property type="match status" value="1"/>
</dbReference>
<proteinExistence type="predicted"/>
<name>A0A2H3JTH3_WOLCO</name>
<organism evidence="10 11">
    <name type="scientific">Wolfiporia cocos (strain MD-104)</name>
    <name type="common">Brown rot fungus</name>
    <dbReference type="NCBI Taxonomy" id="742152"/>
    <lineage>
        <taxon>Eukaryota</taxon>
        <taxon>Fungi</taxon>
        <taxon>Dikarya</taxon>
        <taxon>Basidiomycota</taxon>
        <taxon>Agaricomycotina</taxon>
        <taxon>Agaricomycetes</taxon>
        <taxon>Polyporales</taxon>
        <taxon>Phaeolaceae</taxon>
        <taxon>Wolfiporia</taxon>
    </lineage>
</organism>
<keyword evidence="7" id="KW-0833">Ubl conjugation pathway</keyword>
<dbReference type="SMART" id="SM00647">
    <property type="entry name" value="IBR"/>
    <property type="match status" value="2"/>
</dbReference>
<keyword evidence="5" id="KW-0677">Repeat</keyword>
<evidence type="ECO:0000313" key="10">
    <source>
        <dbReference type="EMBL" id="PCH44865.1"/>
    </source>
</evidence>
<evidence type="ECO:0000313" key="11">
    <source>
        <dbReference type="Proteomes" id="UP000218811"/>
    </source>
</evidence>
<dbReference type="STRING" id="742152.A0A2H3JTH3"/>
<sequence length="587" mass="66422">MAAIDGDILSELLVAQLLEEDLRNLAFAQEAEQVQLEEALAVSSLAAGCNPKLKQKAVTEEALRDVDIAFQTLAAEVRLSSDAAYAQSLQHLDDSNAAASRHQALRLAAAERKYMLDAEYARRLQEEDERVDIDADQFRDMESVLNRDVIERLLASDLNNKGKATGKSRQPPVIAANNDSIYKGSEVRASPYLTCGICMESFQATYSPLAASRSANSSLRLPYGMRLPCPGNHGYCLGCLSAYIRNKLDPDGDSTFNPDMVVFPVRCPECSVAEWPSGISDDVAERILEEKGMVLWYHQKLLSSLPKFYCPNKRCSTLVQVHDDPDEPQALCPSCNELLCVPCQVVWHEDMTCEEFQALPLDERSPEDQQALQLMRTKSWRRCPNCSFIVELTVGCNHITCRCKTEFCFRCGSLWDIQRKSCTRDPPCELWDENMLLEERERQRELEHERVQAPVADLRDPQAAPRLEAVLAPHVALRHLPYDEYPPWALQAGNAAPARDLLEWMDDPDILCSKHLFTSQMIQNLECGYCNARLTSTDDLQYHLSHVRRHPVYACCGRFFKSELDLERHQNAYPGRFGTHIHSVRRD</sequence>
<dbReference type="InterPro" id="IPR031127">
    <property type="entry name" value="E3_UB_ligase_RBR"/>
</dbReference>
<evidence type="ECO:0000256" key="5">
    <source>
        <dbReference type="ARBA" id="ARBA00022737"/>
    </source>
</evidence>
<keyword evidence="6" id="KW-0863">Zinc-finger</keyword>
<dbReference type="Proteomes" id="UP000218811">
    <property type="component" value="Unassembled WGS sequence"/>
</dbReference>
<dbReference type="EC" id="2.3.2.31" evidence="2"/>
<feature type="domain" description="RING-type" evidence="9">
    <location>
        <begin position="191"/>
        <end position="432"/>
    </location>
</feature>
<dbReference type="EMBL" id="KB468168">
    <property type="protein sequence ID" value="PCH44865.1"/>
    <property type="molecule type" value="Genomic_DNA"/>
</dbReference>
<dbReference type="Pfam" id="PF01485">
    <property type="entry name" value="IBR"/>
    <property type="match status" value="2"/>
</dbReference>
<evidence type="ECO:0000256" key="1">
    <source>
        <dbReference type="ARBA" id="ARBA00001798"/>
    </source>
</evidence>
<evidence type="ECO:0000256" key="6">
    <source>
        <dbReference type="ARBA" id="ARBA00022771"/>
    </source>
</evidence>
<dbReference type="CDD" id="cd22584">
    <property type="entry name" value="Rcat_RBR_unk"/>
    <property type="match status" value="1"/>
</dbReference>
<dbReference type="AlphaFoldDB" id="A0A2H3JTH3"/>
<dbReference type="OMA" id="ITCRCKT"/>
<evidence type="ECO:0000256" key="8">
    <source>
        <dbReference type="ARBA" id="ARBA00022833"/>
    </source>
</evidence>
<evidence type="ECO:0000259" key="9">
    <source>
        <dbReference type="PROSITE" id="PS51873"/>
    </source>
</evidence>
<gene>
    <name evidence="10" type="ORF">WOLCODRAFT_78291</name>
</gene>